<dbReference type="Gene3D" id="3.40.50.1820">
    <property type="entry name" value="alpha/beta hydrolase"/>
    <property type="match status" value="1"/>
</dbReference>
<feature type="signal peptide" evidence="2">
    <location>
        <begin position="1"/>
        <end position="26"/>
    </location>
</feature>
<dbReference type="RefSeq" id="WP_348397841.1">
    <property type="nucleotide sequence ID" value="NZ_CP136600.1"/>
</dbReference>
<dbReference type="PANTHER" id="PTHR42776">
    <property type="entry name" value="SERINE PEPTIDASE S9 FAMILY MEMBER"/>
    <property type="match status" value="1"/>
</dbReference>
<keyword evidence="2" id="KW-0732">Signal</keyword>
<gene>
    <name evidence="4" type="ORF">RI844_07580</name>
</gene>
<dbReference type="Proteomes" id="UP001301442">
    <property type="component" value="Chromosome"/>
</dbReference>
<feature type="chain" id="PRO_5045820007" evidence="2">
    <location>
        <begin position="27"/>
        <end position="652"/>
    </location>
</feature>
<dbReference type="SUPFAM" id="SSF82171">
    <property type="entry name" value="DPP6 N-terminal domain-like"/>
    <property type="match status" value="1"/>
</dbReference>
<dbReference type="PANTHER" id="PTHR42776:SF27">
    <property type="entry name" value="DIPEPTIDYL PEPTIDASE FAMILY MEMBER 6"/>
    <property type="match status" value="1"/>
</dbReference>
<proteinExistence type="predicted"/>
<dbReference type="EMBL" id="CP136600">
    <property type="protein sequence ID" value="WOH39074.1"/>
    <property type="molecule type" value="Genomic_DNA"/>
</dbReference>
<sequence length="652" mass="73885">MIIKAKLNTCFILFCSVLLFTLPSQANQWGKLFDYGQYQNAKISPDGKHLAVSVLSKNKQSLVFFEMKTFTIVGGAKFSGKYEVGDYQWVNNERVVINMVKRRGWLEKPVFYGELYAVNYDGSRGEMIYGYQSGEMQTGSAIKKKKSTMGWADIIDILPEDEKHILISSTPMSKTGERTPSVFKLNIYSGVTRKKLATSPVPFARFLTDTSGKLRAVVGTDKNDQEKLYIRNEDEWHLIDSDIVGTNINPLAISASGKYLYSLDNHQQDLRGVFKLDLEDYSYKNFFTDQEVNITSVEMTTDGRSVYAVKLDDGYPSYVILNSKLEEAKVYKDLIKSFPYSEISITSKTKDGNFYVVYVSSDVDPGQIFLFDKKQNKLMFLFKYKPEIKTSEFVQVEPIEFKAADGQKIDGYFTQGKATTKDKIAPVVVLVHGGPHGVRDYWNFSSQVQYLALNGYSVLQINYRGSGGYGHDFESAGHQAWGSITQQDIHDGYQWLVKQNKAIANNVCIMGASFGAYSAIQSTTLYPDTYKCAIANAGIYDLELMFDKGDIQERRSGLSYLNQVLGSDQQQLKSMSPVNYVDRIDVPLLLAHGKEDERAPLEHAERLREALDKANKPYEWFILDKEGHGFFNPENQKAYMKKVVSFLDKHLI</sequence>
<evidence type="ECO:0000313" key="4">
    <source>
        <dbReference type="EMBL" id="WOH39074.1"/>
    </source>
</evidence>
<keyword evidence="5" id="KW-1185">Reference proteome</keyword>
<dbReference type="InterPro" id="IPR001375">
    <property type="entry name" value="Peptidase_S9_cat"/>
</dbReference>
<dbReference type="GO" id="GO:0016787">
    <property type="term" value="F:hydrolase activity"/>
    <property type="evidence" value="ECO:0007669"/>
    <property type="project" value="UniProtKB-KW"/>
</dbReference>
<organism evidence="4 5">
    <name type="scientific">Thalassotalea fonticola</name>
    <dbReference type="NCBI Taxonomy" id="3065649"/>
    <lineage>
        <taxon>Bacteria</taxon>
        <taxon>Pseudomonadati</taxon>
        <taxon>Pseudomonadota</taxon>
        <taxon>Gammaproteobacteria</taxon>
        <taxon>Alteromonadales</taxon>
        <taxon>Colwelliaceae</taxon>
        <taxon>Thalassotalea</taxon>
    </lineage>
</organism>
<dbReference type="SUPFAM" id="SSF53474">
    <property type="entry name" value="alpha/beta-Hydrolases"/>
    <property type="match status" value="1"/>
</dbReference>
<evidence type="ECO:0000256" key="2">
    <source>
        <dbReference type="SAM" id="SignalP"/>
    </source>
</evidence>
<evidence type="ECO:0000256" key="1">
    <source>
        <dbReference type="ARBA" id="ARBA00022801"/>
    </source>
</evidence>
<keyword evidence="1 4" id="KW-0378">Hydrolase</keyword>
<evidence type="ECO:0000313" key="5">
    <source>
        <dbReference type="Proteomes" id="UP001301442"/>
    </source>
</evidence>
<feature type="domain" description="Peptidase S9 prolyl oligopeptidase catalytic" evidence="3">
    <location>
        <begin position="442"/>
        <end position="651"/>
    </location>
</feature>
<dbReference type="InterPro" id="IPR029058">
    <property type="entry name" value="AB_hydrolase_fold"/>
</dbReference>
<dbReference type="Pfam" id="PF00326">
    <property type="entry name" value="Peptidase_S9"/>
    <property type="match status" value="1"/>
</dbReference>
<protein>
    <submittedName>
        <fullName evidence="4">S9 family peptidase</fullName>
        <ecNumber evidence="4">3.4.-.-</ecNumber>
    </submittedName>
</protein>
<reference evidence="4 5" key="1">
    <citation type="submission" date="2023-09" db="EMBL/GenBank/DDBJ databases">
        <authorList>
            <person name="Qi X."/>
        </authorList>
    </citation>
    <scope>NUCLEOTIDE SEQUENCE [LARGE SCALE GENOMIC DNA]</scope>
    <source>
        <strain evidence="4 5">S1-1</strain>
    </source>
</reference>
<dbReference type="EC" id="3.4.-.-" evidence="4"/>
<accession>A0ABZ0GSY8</accession>
<evidence type="ECO:0000259" key="3">
    <source>
        <dbReference type="Pfam" id="PF00326"/>
    </source>
</evidence>
<name>A0ABZ0GSY8_9GAMM</name>